<name>A0ABW4ZTF1_9BACL</name>
<gene>
    <name evidence="1" type="ORF">ACFSOY_02505</name>
</gene>
<organism evidence="1 2">
    <name type="scientific">Tumebacillus lipolyticus</name>
    <dbReference type="NCBI Taxonomy" id="1280370"/>
    <lineage>
        <taxon>Bacteria</taxon>
        <taxon>Bacillati</taxon>
        <taxon>Bacillota</taxon>
        <taxon>Bacilli</taxon>
        <taxon>Bacillales</taxon>
        <taxon>Alicyclobacillaceae</taxon>
        <taxon>Tumebacillus</taxon>
    </lineage>
</organism>
<comment type="caution">
    <text evidence="1">The sequence shown here is derived from an EMBL/GenBank/DDBJ whole genome shotgun (WGS) entry which is preliminary data.</text>
</comment>
<keyword evidence="2" id="KW-1185">Reference proteome</keyword>
<dbReference type="Proteomes" id="UP001597343">
    <property type="component" value="Unassembled WGS sequence"/>
</dbReference>
<proteinExistence type="predicted"/>
<dbReference type="Pfam" id="PF12982">
    <property type="entry name" value="DUF3866"/>
    <property type="match status" value="1"/>
</dbReference>
<protein>
    <submittedName>
        <fullName evidence="1">DUF3866 family protein</fullName>
    </submittedName>
</protein>
<accession>A0ABW4ZTF1</accession>
<reference evidence="2" key="1">
    <citation type="journal article" date="2019" name="Int. J. Syst. Evol. Microbiol.">
        <title>The Global Catalogue of Microorganisms (GCM) 10K type strain sequencing project: providing services to taxonomists for standard genome sequencing and annotation.</title>
        <authorList>
            <consortium name="The Broad Institute Genomics Platform"/>
            <consortium name="The Broad Institute Genome Sequencing Center for Infectious Disease"/>
            <person name="Wu L."/>
            <person name="Ma J."/>
        </authorList>
    </citation>
    <scope>NUCLEOTIDE SEQUENCE [LARGE SCALE GENOMIC DNA]</scope>
    <source>
        <strain evidence="2">CGMCC 1.13574</strain>
    </source>
</reference>
<dbReference type="RefSeq" id="WP_386043949.1">
    <property type="nucleotide sequence ID" value="NZ_JBHUIO010000002.1"/>
</dbReference>
<dbReference type="InterPro" id="IPR024479">
    <property type="entry name" value="DUF3866"/>
</dbReference>
<evidence type="ECO:0000313" key="2">
    <source>
        <dbReference type="Proteomes" id="UP001597343"/>
    </source>
</evidence>
<dbReference type="EMBL" id="JBHUIO010000002">
    <property type="protein sequence ID" value="MFD2168891.1"/>
    <property type="molecule type" value="Genomic_DNA"/>
</dbReference>
<evidence type="ECO:0000313" key="1">
    <source>
        <dbReference type="EMBL" id="MFD2168891.1"/>
    </source>
</evidence>
<sequence>MKRHVERGIVRTVLQATASGRELIVEVNGKQELAFEESGVHHPLREGDEVLLNTTAVRLGLGSGGVHFVVVPLRHAEQDDALLAVARSAGHIMKLRYTPLQRAVHAVEEQDHPLHGLLHGRETLEGAQVVICELHSMLPAVVMTLQHLFAQAGDPRCRISYVMTDGAALPLAFSKTVSALQGQGLLHGTVTVGHAYGGDLEAVNLYSGLLAARHAMRADCIVVAMGPGIVGTGSKFGHTGIEVGQAVNAVHTLGGSPIVVPRLSFADPRPRHRGLSHHTLTALGQVALASAVVPLPDLEAEQNGQIFAQLTAANLHQKHRFVGVSGRSILDATTSFQVPLKTMGRTLEEDPAFFLAAGAAAEWAFRQIKRPPRHHSARSSTDALLADKN</sequence>